<feature type="compositionally biased region" description="Acidic residues" evidence="1">
    <location>
        <begin position="659"/>
        <end position="682"/>
    </location>
</feature>
<name>A0A9R0Y3W0_TRITD</name>
<feature type="compositionally biased region" description="Acidic residues" evidence="1">
    <location>
        <begin position="539"/>
        <end position="599"/>
    </location>
</feature>
<feature type="region of interest" description="Disordered" evidence="1">
    <location>
        <begin position="363"/>
        <end position="386"/>
    </location>
</feature>
<protein>
    <submittedName>
        <fullName evidence="2">Uncharacterized protein</fullName>
    </submittedName>
</protein>
<dbReference type="OMA" id="ESSSICW"/>
<dbReference type="Gramene" id="TRITD6Av1G170430.12">
    <property type="protein sequence ID" value="TRITD6Av1G170430.12"/>
    <property type="gene ID" value="TRITD6Av1G170430"/>
</dbReference>
<dbReference type="AlphaFoldDB" id="A0A9R0Y3W0"/>
<feature type="compositionally biased region" description="Acidic residues" evidence="1">
    <location>
        <begin position="613"/>
        <end position="623"/>
    </location>
</feature>
<evidence type="ECO:0000313" key="2">
    <source>
        <dbReference type="EMBL" id="VAI48315.1"/>
    </source>
</evidence>
<reference evidence="2 3" key="1">
    <citation type="submission" date="2017-09" db="EMBL/GenBank/DDBJ databases">
        <authorList>
            <consortium name="International Durum Wheat Genome Sequencing Consortium (IDWGSC)"/>
            <person name="Milanesi L."/>
        </authorList>
    </citation>
    <scope>NUCLEOTIDE SEQUENCE [LARGE SCALE GENOMIC DNA]</scope>
    <source>
        <strain evidence="3">cv. Svevo</strain>
    </source>
</reference>
<feature type="region of interest" description="Disordered" evidence="1">
    <location>
        <begin position="129"/>
        <end position="269"/>
    </location>
</feature>
<feature type="compositionally biased region" description="Basic and acidic residues" evidence="1">
    <location>
        <begin position="644"/>
        <end position="658"/>
    </location>
</feature>
<feature type="compositionally biased region" description="Basic and acidic residues" evidence="1">
    <location>
        <begin position="260"/>
        <end position="269"/>
    </location>
</feature>
<evidence type="ECO:0000313" key="3">
    <source>
        <dbReference type="Proteomes" id="UP000324705"/>
    </source>
</evidence>
<proteinExistence type="predicted"/>
<feature type="compositionally biased region" description="Basic and acidic residues" evidence="1">
    <location>
        <begin position="200"/>
        <end position="219"/>
    </location>
</feature>
<gene>
    <name evidence="2" type="ORF">TRITD_6Av1G170430</name>
</gene>
<sequence length="837" mass="91240">MEMEMQTAAADMDFNALSRRELQALCKLNGVRANMTNLAMVEALQSLAAVDGIDQIGTTLCLPTPGKSAMKSVLKAAPAAGEDQQHLGSPLPRGRRVSVKSPEAIRMEVEEGEDEVKRNLVKEIVRTPGVALRSTSRRPRATPAPLPPTPAAGTLRRSQRSIKKTEKAMEVEVSTTKRSTRKTARSKAMFDLDQEEADSTELKEEKVHEAEPKGVTSDEKCDDPEEEEEEVTKLPEEGNSKADEPEQGDEVVSSVVPTESADKSCEDSKLEEVVEEATKLQEEAAVEEEQKLASAEKSVPLSAMEDSPILGVLSKATPELAIKNVEGASTEDGESSKWSPVFEIVDEINSASEEKEVAAVEVPKEAINEDDFSSTAEASDVPNKMIPPAVTEKEVAGDDLKEDAFNSTVEASDALNEKMTPAAVTEKEVSADDFQEDAFNSTVKASDALNEMTPAAVTEKEVAAADFKEDALHSTIKTPDAPNKMTPAAVTEKDVAADDIKENAFSSTVETADAPTKMIPAAVTEKEVAADDSPKSDLTEEESDFNGVGSEEDDLSEYSSEEDDLSEYSSEEDDLSEYSSEEDDLSEYSSEEDSLEEEDMQKVSDSAVVNFYSDEEENLEDEDMQKANDSTEANFDSNEEEEDLKMPETVEEPKKNEESGEEDDFSADLSSEFDDVEFSDAETESHSSQVALEAIHATPASSAAKTADSATTNMSLRKLKSALKEGLEELEAKTVDSVIIEELEESSEGSEVSQHAETIVKTLHKFTITEEKNEECAKQNVALTNMSLRKVLLLPRKGRTWPSLPMKAAGWRSRSWTTTLSADRRRSSLESSSICWD</sequence>
<feature type="compositionally biased region" description="Basic and acidic residues" evidence="1">
    <location>
        <begin position="524"/>
        <end position="538"/>
    </location>
</feature>
<feature type="region of interest" description="Disordered" evidence="1">
    <location>
        <begin position="77"/>
        <end position="99"/>
    </location>
</feature>
<dbReference type="PANTHER" id="PTHR33621">
    <property type="entry name" value="ASPARTIC/GLUTAMIC ACID-RICH PROTEIN"/>
    <property type="match status" value="1"/>
</dbReference>
<dbReference type="PANTHER" id="PTHR33621:SF8">
    <property type="match status" value="1"/>
</dbReference>
<feature type="compositionally biased region" description="Polar residues" evidence="1">
    <location>
        <begin position="627"/>
        <end position="636"/>
    </location>
</feature>
<feature type="region of interest" description="Disordered" evidence="1">
    <location>
        <begin position="281"/>
        <end position="300"/>
    </location>
</feature>
<accession>A0A9R0Y3W0</accession>
<keyword evidence="3" id="KW-1185">Reference proteome</keyword>
<feature type="compositionally biased region" description="Basic and acidic residues" evidence="1">
    <location>
        <begin position="231"/>
        <end position="244"/>
    </location>
</feature>
<dbReference type="Proteomes" id="UP000324705">
    <property type="component" value="Chromosome 6A"/>
</dbReference>
<feature type="region of interest" description="Disordered" evidence="1">
    <location>
        <begin position="506"/>
        <end position="688"/>
    </location>
</feature>
<feature type="compositionally biased region" description="Acidic residues" evidence="1">
    <location>
        <begin position="220"/>
        <end position="230"/>
    </location>
</feature>
<organism evidence="2 3">
    <name type="scientific">Triticum turgidum subsp. durum</name>
    <name type="common">Durum wheat</name>
    <name type="synonym">Triticum durum</name>
    <dbReference type="NCBI Taxonomy" id="4567"/>
    <lineage>
        <taxon>Eukaryota</taxon>
        <taxon>Viridiplantae</taxon>
        <taxon>Streptophyta</taxon>
        <taxon>Embryophyta</taxon>
        <taxon>Tracheophyta</taxon>
        <taxon>Spermatophyta</taxon>
        <taxon>Magnoliopsida</taxon>
        <taxon>Liliopsida</taxon>
        <taxon>Poales</taxon>
        <taxon>Poaceae</taxon>
        <taxon>BOP clade</taxon>
        <taxon>Pooideae</taxon>
        <taxon>Triticodae</taxon>
        <taxon>Triticeae</taxon>
        <taxon>Triticinae</taxon>
        <taxon>Triticum</taxon>
    </lineage>
</organism>
<dbReference type="EMBL" id="LT934121">
    <property type="protein sequence ID" value="VAI48315.1"/>
    <property type="molecule type" value="Genomic_DNA"/>
</dbReference>
<evidence type="ECO:0000256" key="1">
    <source>
        <dbReference type="SAM" id="MobiDB-lite"/>
    </source>
</evidence>